<dbReference type="EMBL" id="CM056743">
    <property type="protein sequence ID" value="KAJ8672088.1"/>
    <property type="molecule type" value="Genomic_DNA"/>
</dbReference>
<name>A0ACC2NMI6_9HYME</name>
<organism evidence="1 2">
    <name type="scientific">Eretmocerus hayati</name>
    <dbReference type="NCBI Taxonomy" id="131215"/>
    <lineage>
        <taxon>Eukaryota</taxon>
        <taxon>Metazoa</taxon>
        <taxon>Ecdysozoa</taxon>
        <taxon>Arthropoda</taxon>
        <taxon>Hexapoda</taxon>
        <taxon>Insecta</taxon>
        <taxon>Pterygota</taxon>
        <taxon>Neoptera</taxon>
        <taxon>Endopterygota</taxon>
        <taxon>Hymenoptera</taxon>
        <taxon>Apocrita</taxon>
        <taxon>Proctotrupomorpha</taxon>
        <taxon>Chalcidoidea</taxon>
        <taxon>Aphelinidae</taxon>
        <taxon>Aphelininae</taxon>
        <taxon>Eretmocerus</taxon>
    </lineage>
</organism>
<gene>
    <name evidence="1" type="ORF">QAD02_003347</name>
</gene>
<reference evidence="1" key="1">
    <citation type="submission" date="2023-04" db="EMBL/GenBank/DDBJ databases">
        <title>A chromosome-level genome assembly of the parasitoid wasp Eretmocerus hayati.</title>
        <authorList>
            <person name="Zhong Y."/>
            <person name="Liu S."/>
            <person name="Liu Y."/>
        </authorList>
    </citation>
    <scope>NUCLEOTIDE SEQUENCE</scope>
    <source>
        <strain evidence="1">ZJU_SS_LIU_2023</strain>
    </source>
</reference>
<evidence type="ECO:0000313" key="2">
    <source>
        <dbReference type="Proteomes" id="UP001239111"/>
    </source>
</evidence>
<proteinExistence type="predicted"/>
<sequence length="133" mass="14855">MTKDFVDIVDYADFKLQRCPKFTEDMNRKSVYIDLRPYPGRGGYRGRGRGGRFYSDNRQIGDASDHNSNSNTANSSSINNEVPNETVSERPTDQLQGQSNTSGSLSSYIARRSSQAPGVSMTRSHLRRQSVAL</sequence>
<evidence type="ECO:0000313" key="1">
    <source>
        <dbReference type="EMBL" id="KAJ8672088.1"/>
    </source>
</evidence>
<accession>A0ACC2NMI6</accession>
<comment type="caution">
    <text evidence="1">The sequence shown here is derived from an EMBL/GenBank/DDBJ whole genome shotgun (WGS) entry which is preliminary data.</text>
</comment>
<dbReference type="Proteomes" id="UP001239111">
    <property type="component" value="Chromosome 3"/>
</dbReference>
<keyword evidence="2" id="KW-1185">Reference proteome</keyword>
<protein>
    <submittedName>
        <fullName evidence="1">Uncharacterized protein</fullName>
    </submittedName>
</protein>